<organism evidence="1 2">
    <name type="scientific">Hymenobacter telluris</name>
    <dbReference type="NCBI Taxonomy" id="2816474"/>
    <lineage>
        <taxon>Bacteria</taxon>
        <taxon>Pseudomonadati</taxon>
        <taxon>Bacteroidota</taxon>
        <taxon>Cytophagia</taxon>
        <taxon>Cytophagales</taxon>
        <taxon>Hymenobacteraceae</taxon>
        <taxon>Hymenobacter</taxon>
    </lineage>
</organism>
<dbReference type="RefSeq" id="WP_206984299.1">
    <property type="nucleotide sequence ID" value="NZ_JAFLQZ010000005.1"/>
</dbReference>
<dbReference type="Pfam" id="PF17642">
    <property type="entry name" value="TssD"/>
    <property type="match status" value="1"/>
</dbReference>
<dbReference type="GO" id="GO:0033104">
    <property type="term" value="C:type VI protein secretion system complex"/>
    <property type="evidence" value="ECO:0007669"/>
    <property type="project" value="InterPro"/>
</dbReference>
<evidence type="ECO:0000313" key="1">
    <source>
        <dbReference type="EMBL" id="MBO0358362.1"/>
    </source>
</evidence>
<proteinExistence type="predicted"/>
<protein>
    <submittedName>
        <fullName evidence="1">Uncharacterized protein</fullName>
    </submittedName>
</protein>
<name>A0A939JDH6_9BACT</name>
<keyword evidence="2" id="KW-1185">Reference proteome</keyword>
<dbReference type="CDD" id="cd20733">
    <property type="entry name" value="PoNe_PAAR-like"/>
    <property type="match status" value="1"/>
</dbReference>
<dbReference type="Proteomes" id="UP000664144">
    <property type="component" value="Unassembled WGS sequence"/>
</dbReference>
<gene>
    <name evidence="1" type="ORF">J0X19_10435</name>
</gene>
<accession>A0A939JDH6</accession>
<sequence length="313" mass="33664">MAVTPELVTWLFNGRSYKVLQGHYGFRQGTDHAGRPSTTVRPQVVTLTLDASDEDARLSSYMLNPYQRAGSQLEQRRPDGSVLHRLHIQAAHCVGLRSQFAPADPAGWPGETITLRLTAAALTLDGMTIESHSVLPWDAPDEVRRRARILGDESNVAAARAVAAPKELPTVQAPAAVGPPSLGSNSEKGVYGEHISDTYMRAQGHTKLNDGGLVTLPPPGGTARGNGIDGVWKHGNPPPDYIITEAKYGKSRLGMTHDGPQMSDSWILGSNRLRKAVGSRQAGRIVTAMALGSVEKRLHKVDSAGKLIEQILL</sequence>
<dbReference type="EMBL" id="JAFLQZ010000005">
    <property type="protein sequence ID" value="MBO0358362.1"/>
    <property type="molecule type" value="Genomic_DNA"/>
</dbReference>
<evidence type="ECO:0000313" key="2">
    <source>
        <dbReference type="Proteomes" id="UP000664144"/>
    </source>
</evidence>
<reference evidence="1" key="1">
    <citation type="submission" date="2021-03" db="EMBL/GenBank/DDBJ databases">
        <authorList>
            <person name="Kim M.K."/>
        </authorList>
    </citation>
    <scope>NUCLEOTIDE SEQUENCE</scope>
    <source>
        <strain evidence="1">BT186</strain>
    </source>
</reference>
<dbReference type="AlphaFoldDB" id="A0A939JDH6"/>
<comment type="caution">
    <text evidence="1">The sequence shown here is derived from an EMBL/GenBank/DDBJ whole genome shotgun (WGS) entry which is preliminary data.</text>
</comment>
<dbReference type="InterPro" id="IPR041408">
    <property type="entry name" value="Hcp_Tssd"/>
</dbReference>